<protein>
    <submittedName>
        <fullName evidence="3">Probable secreted protein homolog of yjcM/yhbB B. subtilis</fullName>
    </submittedName>
</protein>
<keyword evidence="1" id="KW-0472">Membrane</keyword>
<dbReference type="Proteomes" id="UP000019482">
    <property type="component" value="Unassembled WGS sequence"/>
</dbReference>
<gene>
    <name evidence="3" type="ORF">CTDIVETGP_2713</name>
</gene>
<name>W6N7C1_CLOTY</name>
<dbReference type="RefSeq" id="WP_017751071.1">
    <property type="nucleotide sequence ID" value="NZ_CBXI010000044.1"/>
</dbReference>
<dbReference type="PANTHER" id="PTHR40032:SF1">
    <property type="entry name" value="EXPORTED PROTEIN"/>
    <property type="match status" value="1"/>
</dbReference>
<comment type="caution">
    <text evidence="3">The sequence shown here is derived from an EMBL/GenBank/DDBJ whole genome shotgun (WGS) entry which is preliminary data.</text>
</comment>
<reference evidence="3 4" key="1">
    <citation type="journal article" date="2015" name="Genome Announc.">
        <title>Draft Genome Sequence of Clostridium tyrobutyricum Strain DIVETGP, Isolated from Cow's Milk for Grana Padano Production.</title>
        <authorList>
            <person name="Soggiu A."/>
            <person name="Piras C."/>
            <person name="Gaiarsa S."/>
            <person name="Sassera D."/>
            <person name="Roncada P."/>
            <person name="Bendixen E."/>
            <person name="Brasca M."/>
            <person name="Bonizzi L."/>
        </authorList>
    </citation>
    <scope>NUCLEOTIDE SEQUENCE [LARGE SCALE GENOMIC DNA]</scope>
    <source>
        <strain evidence="3 4">DIVETGP</strain>
    </source>
</reference>
<dbReference type="PANTHER" id="PTHR40032">
    <property type="entry name" value="EXPORTED PROTEIN-RELATED"/>
    <property type="match status" value="1"/>
</dbReference>
<evidence type="ECO:0000256" key="1">
    <source>
        <dbReference type="SAM" id="Phobius"/>
    </source>
</evidence>
<feature type="domain" description="Putative amidase" evidence="2">
    <location>
        <begin position="204"/>
        <end position="364"/>
    </location>
</feature>
<dbReference type="OrthoDB" id="2194542at2"/>
<dbReference type="EMBL" id="CBXI010000044">
    <property type="protein sequence ID" value="CDL92643.1"/>
    <property type="molecule type" value="Genomic_DNA"/>
</dbReference>
<dbReference type="GeneID" id="29419116"/>
<dbReference type="InterPro" id="IPR024301">
    <property type="entry name" value="Amidase_6"/>
</dbReference>
<evidence type="ECO:0000313" key="3">
    <source>
        <dbReference type="EMBL" id="CDL92643.1"/>
    </source>
</evidence>
<dbReference type="AlphaFoldDB" id="W6N7C1"/>
<feature type="transmembrane region" description="Helical" evidence="1">
    <location>
        <begin position="12"/>
        <end position="30"/>
    </location>
</feature>
<keyword evidence="1" id="KW-1133">Transmembrane helix</keyword>
<sequence>MKCYQGKINLNFINIIIIVILFMNISVFKVKAEETYNKDEIQSSIQKIFSDRNKAILDGNIKLVENIYDKNTKYGTWAYEYEEKKMKYIKNWAGKQSIKFIDITPKVVVKKIREKGDNKLSVNLICSTQYRYSYVDTPKDITVFRIGTSHILNIVKRNDKWIITKEWYKDPFADSLKINNLKVDSIKKFILSHTAKDISNISDRRKRAIEYADRYCGLASEEKFGYTYNKKYRNYNSQGGDCANFASQILFEGGRFRKNHTWSYDKKGATRSWLNADGFKDYMIYSGRASVVAHGSYEKVYKDSYELLPGDFVAYEKKGDIMHISTVTGLDSKGYALVTCHNTDRDKVPWDLGWNDKNIKFWIIRVHY</sequence>
<evidence type="ECO:0000259" key="2">
    <source>
        <dbReference type="Pfam" id="PF12671"/>
    </source>
</evidence>
<organism evidence="3 4">
    <name type="scientific">Clostridium tyrobutyricum DIVETGP</name>
    <dbReference type="NCBI Taxonomy" id="1408889"/>
    <lineage>
        <taxon>Bacteria</taxon>
        <taxon>Bacillati</taxon>
        <taxon>Bacillota</taxon>
        <taxon>Clostridia</taxon>
        <taxon>Eubacteriales</taxon>
        <taxon>Clostridiaceae</taxon>
        <taxon>Clostridium</taxon>
    </lineage>
</organism>
<keyword evidence="4" id="KW-1185">Reference proteome</keyword>
<dbReference type="Pfam" id="PF12671">
    <property type="entry name" value="Amidase_6"/>
    <property type="match status" value="1"/>
</dbReference>
<accession>W6N7C1</accession>
<evidence type="ECO:0000313" key="4">
    <source>
        <dbReference type="Proteomes" id="UP000019482"/>
    </source>
</evidence>
<keyword evidence="1" id="KW-0812">Transmembrane</keyword>
<proteinExistence type="predicted"/>